<dbReference type="Gene3D" id="3.90.850.10">
    <property type="entry name" value="Fumarylacetoacetase-like, C-terminal domain"/>
    <property type="match status" value="1"/>
</dbReference>
<dbReference type="SUPFAM" id="SSF56529">
    <property type="entry name" value="FAH"/>
    <property type="match status" value="1"/>
</dbReference>
<dbReference type="EC" id="4.2.1.80" evidence="1"/>
<keyword evidence="2" id="KW-1185">Reference proteome</keyword>
<name>A0A5E4W9T1_9BURK</name>
<reference evidence="1 2" key="1">
    <citation type="submission" date="2019-08" db="EMBL/GenBank/DDBJ databases">
        <authorList>
            <person name="Peeters C."/>
        </authorList>
    </citation>
    <scope>NUCLEOTIDE SEQUENCE [LARGE SCALE GENOMIC DNA]</scope>
    <source>
        <strain evidence="1 2">LMG 31114</strain>
    </source>
</reference>
<proteinExistence type="predicted"/>
<organism evidence="1 2">
    <name type="scientific">Pandoraea pneumonica</name>
    <dbReference type="NCBI Taxonomy" id="2508299"/>
    <lineage>
        <taxon>Bacteria</taxon>
        <taxon>Pseudomonadati</taxon>
        <taxon>Pseudomonadota</taxon>
        <taxon>Betaproteobacteria</taxon>
        <taxon>Burkholderiales</taxon>
        <taxon>Burkholderiaceae</taxon>
        <taxon>Pandoraea</taxon>
    </lineage>
</organism>
<sequence length="274" mass="29692">MFGTRFGEKMKEVELEVLIASRLRDAYTSGPIAPFASCVDGDIDAAYRIQHRNTDHAMKVDRRQIVGRKIGLTSTAVQKQLGVDQPDYGVLFDDMAVANGGTIDMSSLLQPKIEAEIAFGFRVDIDDSSLEMSDLFERIEWVAPALEIVDSRIENWRIGIVETIADNASSGRFVIGPKLPFTSDIELVNCQMQMQENRQVASTGSGAACLGHPLNAALWLAKKLIEVGHPIKAGELVLSGALGPMVSVKHHSTYHAAIEGIGEVSVRSSAEAGI</sequence>
<evidence type="ECO:0000313" key="2">
    <source>
        <dbReference type="Proteomes" id="UP000366945"/>
    </source>
</evidence>
<dbReference type="GO" id="GO:0008684">
    <property type="term" value="F:2-oxopent-4-enoate hydratase activity"/>
    <property type="evidence" value="ECO:0007669"/>
    <property type="project" value="UniProtKB-EC"/>
</dbReference>
<dbReference type="Proteomes" id="UP000366945">
    <property type="component" value="Unassembled WGS sequence"/>
</dbReference>
<dbReference type="PANTHER" id="PTHR30143">
    <property type="entry name" value="ACID HYDRATASE"/>
    <property type="match status" value="1"/>
</dbReference>
<evidence type="ECO:0000313" key="1">
    <source>
        <dbReference type="EMBL" id="VVE20286.1"/>
    </source>
</evidence>
<dbReference type="InterPro" id="IPR036663">
    <property type="entry name" value="Fumarylacetoacetase_C_sf"/>
</dbReference>
<dbReference type="EMBL" id="CABPSK010000002">
    <property type="protein sequence ID" value="VVE20286.1"/>
    <property type="molecule type" value="Genomic_DNA"/>
</dbReference>
<gene>
    <name evidence="1" type="primary">mhpD</name>
    <name evidence="1" type="ORF">PPN31114_03114</name>
</gene>
<dbReference type="PANTHER" id="PTHR30143:SF0">
    <property type="entry name" value="2-KETO-4-PENTENOATE HYDRATASE"/>
    <property type="match status" value="1"/>
</dbReference>
<keyword evidence="1" id="KW-0456">Lyase</keyword>
<accession>A0A5E4W9T1</accession>
<dbReference type="GO" id="GO:0005737">
    <property type="term" value="C:cytoplasm"/>
    <property type="evidence" value="ECO:0007669"/>
    <property type="project" value="TreeGrafter"/>
</dbReference>
<dbReference type="AlphaFoldDB" id="A0A5E4W9T1"/>
<protein>
    <submittedName>
        <fullName evidence="1">2-keto-4-pentenoate hydratase</fullName>
        <ecNumber evidence="1">4.2.1.80</ecNumber>
    </submittedName>
</protein>
<dbReference type="InterPro" id="IPR050772">
    <property type="entry name" value="Hydratase-Decarb/MhpD_sf"/>
</dbReference>